<comment type="caution">
    <text evidence="3">The sequence shown here is derived from an EMBL/GenBank/DDBJ whole genome shotgun (WGS) entry which is preliminary data.</text>
</comment>
<evidence type="ECO:0000256" key="2">
    <source>
        <dbReference type="SAM" id="MobiDB-lite"/>
    </source>
</evidence>
<reference evidence="3 4" key="1">
    <citation type="journal article" date="2020" name="ISME J.">
        <title>Uncovering the hidden diversity of litter-decomposition mechanisms in mushroom-forming fungi.</title>
        <authorList>
            <person name="Floudas D."/>
            <person name="Bentzer J."/>
            <person name="Ahren D."/>
            <person name="Johansson T."/>
            <person name="Persson P."/>
            <person name="Tunlid A."/>
        </authorList>
    </citation>
    <scope>NUCLEOTIDE SEQUENCE [LARGE SCALE GENOMIC DNA]</scope>
    <source>
        <strain evidence="3 4">CBS 101986</strain>
    </source>
</reference>
<sequence>MANGDNPSTNPVSDDNDSRGQNPIHHARHLKVICIGAGASGLLLAYKLQRSFENFELVIYEKNDAVSGTWYENKYPGCACDIPAHIYTWTFEPNPDWSSVYAGSDEIFQYFERFADKYNLRQYVKLQHLVSKAVWNAKAGNWEVEVVDTKDGTIINDTCDILVNGTGVLNAWKWPDIPGLDKFKGKLLHTARWDRSVDLDGKHVGLIGNGSSAIQVLPSIYDKVSKITSFIRSPTWVTPVQGVTARKYTNEERQKYAAHPDTLLQYRKELESGLNSMFAMVFADSPTQNAVKADFTALMKGRLQDERLENLVIPKWGVACRRLTPGVGYLEALRAEKTEVVYGPIERISFDTSYKPRFPIIGSTGQSLSDAWAEECRSYFGLAAPGFPNYFVFIGPNSPIGNGPVLVGVEAQADYMLKMMNRWQTENIKSFTPKDAAVEEFIEFKDRFMEPTVWNEDCRSWYKNNSVTGKVTALWPGSTLHYLEALAEPRYEDWDFTYTGNRFAYLGNGCSQAESDRTADWAYYIRNQDDGPYLSRNKLIKALIKSGTVVRSGEAEAKAAI</sequence>
<dbReference type="AlphaFoldDB" id="A0A8H5B3X6"/>
<proteinExistence type="inferred from homology"/>
<dbReference type="PANTHER" id="PTHR42877:SF8">
    <property type="entry name" value="MONOOXYGENASE"/>
    <property type="match status" value="1"/>
</dbReference>
<evidence type="ECO:0000313" key="3">
    <source>
        <dbReference type="EMBL" id="KAF5316164.1"/>
    </source>
</evidence>
<accession>A0A8H5B3X6</accession>
<name>A0A8H5B3X6_9AGAR</name>
<dbReference type="Proteomes" id="UP000567179">
    <property type="component" value="Unassembled WGS sequence"/>
</dbReference>
<dbReference type="OrthoDB" id="74360at2759"/>
<evidence type="ECO:0008006" key="5">
    <source>
        <dbReference type="Google" id="ProtNLM"/>
    </source>
</evidence>
<dbReference type="PANTHER" id="PTHR42877">
    <property type="entry name" value="L-ORNITHINE N(5)-MONOOXYGENASE-RELATED"/>
    <property type="match status" value="1"/>
</dbReference>
<gene>
    <name evidence="3" type="ORF">D9619_006297</name>
</gene>
<evidence type="ECO:0000256" key="1">
    <source>
        <dbReference type="ARBA" id="ARBA00010139"/>
    </source>
</evidence>
<protein>
    <recommendedName>
        <fullName evidence="5">FAD/NAD(P)-binding domain-containing protein</fullName>
    </recommendedName>
</protein>
<feature type="compositionally biased region" description="Polar residues" evidence="2">
    <location>
        <begin position="1"/>
        <end position="13"/>
    </location>
</feature>
<comment type="similarity">
    <text evidence="1">Belongs to the FAD-binding monooxygenase family.</text>
</comment>
<evidence type="ECO:0000313" key="4">
    <source>
        <dbReference type="Proteomes" id="UP000567179"/>
    </source>
</evidence>
<feature type="region of interest" description="Disordered" evidence="2">
    <location>
        <begin position="1"/>
        <end position="21"/>
    </location>
</feature>
<dbReference type="Pfam" id="PF13450">
    <property type="entry name" value="NAD_binding_8"/>
    <property type="match status" value="1"/>
</dbReference>
<keyword evidence="4" id="KW-1185">Reference proteome</keyword>
<dbReference type="EMBL" id="JAACJJ010000042">
    <property type="protein sequence ID" value="KAF5316164.1"/>
    <property type="molecule type" value="Genomic_DNA"/>
</dbReference>
<dbReference type="InterPro" id="IPR036188">
    <property type="entry name" value="FAD/NAD-bd_sf"/>
</dbReference>
<organism evidence="3 4">
    <name type="scientific">Psilocybe cf. subviscida</name>
    <dbReference type="NCBI Taxonomy" id="2480587"/>
    <lineage>
        <taxon>Eukaryota</taxon>
        <taxon>Fungi</taxon>
        <taxon>Dikarya</taxon>
        <taxon>Basidiomycota</taxon>
        <taxon>Agaricomycotina</taxon>
        <taxon>Agaricomycetes</taxon>
        <taxon>Agaricomycetidae</taxon>
        <taxon>Agaricales</taxon>
        <taxon>Agaricineae</taxon>
        <taxon>Strophariaceae</taxon>
        <taxon>Psilocybe</taxon>
    </lineage>
</organism>
<dbReference type="Gene3D" id="3.50.50.60">
    <property type="entry name" value="FAD/NAD(P)-binding domain"/>
    <property type="match status" value="2"/>
</dbReference>
<dbReference type="InterPro" id="IPR051209">
    <property type="entry name" value="FAD-bind_Monooxygenase_sf"/>
</dbReference>
<dbReference type="SUPFAM" id="SSF51905">
    <property type="entry name" value="FAD/NAD(P)-binding domain"/>
    <property type="match status" value="2"/>
</dbReference>